<dbReference type="Gene3D" id="3.40.50.300">
    <property type="entry name" value="P-loop containing nucleotide triphosphate hydrolases"/>
    <property type="match status" value="1"/>
</dbReference>
<evidence type="ECO:0000256" key="5">
    <source>
        <dbReference type="ARBA" id="ARBA00022989"/>
    </source>
</evidence>
<evidence type="ECO:0000256" key="1">
    <source>
        <dbReference type="ARBA" id="ARBA00004651"/>
    </source>
</evidence>
<dbReference type="InterPro" id="IPR003593">
    <property type="entry name" value="AAA+_ATPase"/>
</dbReference>
<evidence type="ECO:0000259" key="9">
    <source>
        <dbReference type="PROSITE" id="PS50929"/>
    </source>
</evidence>
<feature type="transmembrane region" description="Helical" evidence="7">
    <location>
        <begin position="176"/>
        <end position="193"/>
    </location>
</feature>
<evidence type="ECO:0000313" key="10">
    <source>
        <dbReference type="EMBL" id="NMH80294.1"/>
    </source>
</evidence>
<dbReference type="PROSITE" id="PS50893">
    <property type="entry name" value="ABC_TRANSPORTER_2"/>
    <property type="match status" value="1"/>
</dbReference>
<sequence>MTITGPARALLPVSPAARTRAVLAELLRPRRAAAALALTTLVADAAVGLLVAPLLGAVVDLVVAGGPASAVTGPVLLLVGVALAQGLLTLVGIRLVTRVGESMLADLRERFVARALGQPLERIEAAGAGDLTARVTSDMSVVGEVVRVSAPQFARSALVIMLTLVGLAVLDWRFLVAALLAVPIQVLTARWYLRRSGPIYAEQRTVGGAQQQQLLDTIGGTATVRAFRLQREHAERVRVRSQAVVDLTMSVTRLQTSFFGRLNAAEYVGVAAVLTTGFLLVRSDAVSIGTASAAALYFINLFGPINQMLFLLDSVQSAAASLARIIGVADLPEEREPEVPVHPVDATVRTKGLGYAYVEGHDALDDIDLEIASGTRVALVGASGAGKTTLAKLIAGVHRPDRGTIDIGGVPLDEQGPAVLRATVALVTQEVHVFAGPLAEDLRLARPEATDRDLHAALDLVGARAWVDTLPDGLQAVVGAGGHGLTVVQAQQLALARLVLADPPVAILDEATAEAGSAGARLLEQAAQRALAGRTGLLVAHRLTQATTADHVVVLEDGRVVEHGTHEELVAAGGRYATLWAAWSEAR</sequence>
<dbReference type="Pfam" id="PF00005">
    <property type="entry name" value="ABC_tran"/>
    <property type="match status" value="1"/>
</dbReference>
<dbReference type="PANTHER" id="PTHR43394">
    <property type="entry name" value="ATP-DEPENDENT PERMEASE MDL1, MITOCHONDRIAL"/>
    <property type="match status" value="1"/>
</dbReference>
<comment type="subcellular location">
    <subcellularLocation>
        <location evidence="1">Cell membrane</location>
        <topology evidence="1">Multi-pass membrane protein</topology>
    </subcellularLocation>
</comment>
<evidence type="ECO:0000256" key="2">
    <source>
        <dbReference type="ARBA" id="ARBA00022692"/>
    </source>
</evidence>
<feature type="domain" description="ABC transmembrane type-1" evidence="9">
    <location>
        <begin position="35"/>
        <end position="317"/>
    </location>
</feature>
<proteinExistence type="predicted"/>
<dbReference type="InterPro" id="IPR011527">
    <property type="entry name" value="ABC1_TM_dom"/>
</dbReference>
<dbReference type="InterPro" id="IPR039421">
    <property type="entry name" value="Type_1_exporter"/>
</dbReference>
<accession>A0ABX1RKX8</accession>
<evidence type="ECO:0000259" key="8">
    <source>
        <dbReference type="PROSITE" id="PS50893"/>
    </source>
</evidence>
<feature type="transmembrane region" description="Helical" evidence="7">
    <location>
        <begin position="153"/>
        <end position="170"/>
    </location>
</feature>
<dbReference type="SUPFAM" id="SSF90123">
    <property type="entry name" value="ABC transporter transmembrane region"/>
    <property type="match status" value="1"/>
</dbReference>
<keyword evidence="6 7" id="KW-0472">Membrane</keyword>
<dbReference type="SMART" id="SM00382">
    <property type="entry name" value="AAA"/>
    <property type="match status" value="1"/>
</dbReference>
<dbReference type="InterPro" id="IPR036640">
    <property type="entry name" value="ABC1_TM_sf"/>
</dbReference>
<dbReference type="InterPro" id="IPR003439">
    <property type="entry name" value="ABC_transporter-like_ATP-bd"/>
</dbReference>
<evidence type="ECO:0000256" key="7">
    <source>
        <dbReference type="SAM" id="Phobius"/>
    </source>
</evidence>
<keyword evidence="5 7" id="KW-1133">Transmembrane helix</keyword>
<dbReference type="GO" id="GO:0005524">
    <property type="term" value="F:ATP binding"/>
    <property type="evidence" value="ECO:0007669"/>
    <property type="project" value="UniProtKB-KW"/>
</dbReference>
<dbReference type="Gene3D" id="1.20.1560.10">
    <property type="entry name" value="ABC transporter type 1, transmembrane domain"/>
    <property type="match status" value="1"/>
</dbReference>
<name>A0ABX1RKX8_9PSEU</name>
<dbReference type="PANTHER" id="PTHR43394:SF1">
    <property type="entry name" value="ATP-BINDING CASSETTE SUB-FAMILY B MEMBER 10, MITOCHONDRIAL"/>
    <property type="match status" value="1"/>
</dbReference>
<organism evidence="10 11">
    <name type="scientific">Pseudonocardia xinjiangensis</name>
    <dbReference type="NCBI Taxonomy" id="75289"/>
    <lineage>
        <taxon>Bacteria</taxon>
        <taxon>Bacillati</taxon>
        <taxon>Actinomycetota</taxon>
        <taxon>Actinomycetes</taxon>
        <taxon>Pseudonocardiales</taxon>
        <taxon>Pseudonocardiaceae</taxon>
        <taxon>Pseudonocardia</taxon>
    </lineage>
</organism>
<dbReference type="SUPFAM" id="SSF52540">
    <property type="entry name" value="P-loop containing nucleoside triphosphate hydrolases"/>
    <property type="match status" value="1"/>
</dbReference>
<feature type="domain" description="ABC transporter" evidence="8">
    <location>
        <begin position="348"/>
        <end position="582"/>
    </location>
</feature>
<evidence type="ECO:0000256" key="6">
    <source>
        <dbReference type="ARBA" id="ARBA00023136"/>
    </source>
</evidence>
<comment type="caution">
    <text evidence="10">The sequence shown here is derived from an EMBL/GenBank/DDBJ whole genome shotgun (WGS) entry which is preliminary data.</text>
</comment>
<feature type="transmembrane region" description="Helical" evidence="7">
    <location>
        <begin position="33"/>
        <end position="55"/>
    </location>
</feature>
<protein>
    <submittedName>
        <fullName evidence="10">ABC transporter ATP-binding protein</fullName>
    </submittedName>
</protein>
<evidence type="ECO:0000256" key="3">
    <source>
        <dbReference type="ARBA" id="ARBA00022741"/>
    </source>
</evidence>
<dbReference type="PROSITE" id="PS50929">
    <property type="entry name" value="ABC_TM1F"/>
    <property type="match status" value="1"/>
</dbReference>
<evidence type="ECO:0000256" key="4">
    <source>
        <dbReference type="ARBA" id="ARBA00022840"/>
    </source>
</evidence>
<dbReference type="CDD" id="cd07346">
    <property type="entry name" value="ABC_6TM_exporters"/>
    <property type="match status" value="1"/>
</dbReference>
<keyword evidence="11" id="KW-1185">Reference proteome</keyword>
<gene>
    <name evidence="10" type="ORF">HF577_24805</name>
</gene>
<evidence type="ECO:0000313" key="11">
    <source>
        <dbReference type="Proteomes" id="UP001296706"/>
    </source>
</evidence>
<dbReference type="Pfam" id="PF00664">
    <property type="entry name" value="ABC_membrane"/>
    <property type="match status" value="1"/>
</dbReference>
<feature type="transmembrane region" description="Helical" evidence="7">
    <location>
        <begin position="75"/>
        <end position="96"/>
    </location>
</feature>
<dbReference type="EMBL" id="JAAXKY010000096">
    <property type="protein sequence ID" value="NMH80294.1"/>
    <property type="molecule type" value="Genomic_DNA"/>
</dbReference>
<keyword evidence="4 10" id="KW-0067">ATP-binding</keyword>
<feature type="transmembrane region" description="Helical" evidence="7">
    <location>
        <begin position="258"/>
        <end position="279"/>
    </location>
</feature>
<reference evidence="10 11" key="1">
    <citation type="submission" date="2020-04" db="EMBL/GenBank/DDBJ databases">
        <authorList>
            <person name="Klaysubun C."/>
            <person name="Duangmal K."/>
            <person name="Lipun K."/>
        </authorList>
    </citation>
    <scope>NUCLEOTIDE SEQUENCE [LARGE SCALE GENOMIC DNA]</scope>
    <source>
        <strain evidence="10 11">JCM 11839</strain>
    </source>
</reference>
<keyword evidence="3" id="KW-0547">Nucleotide-binding</keyword>
<dbReference type="InterPro" id="IPR027417">
    <property type="entry name" value="P-loop_NTPase"/>
</dbReference>
<dbReference type="Proteomes" id="UP001296706">
    <property type="component" value="Unassembled WGS sequence"/>
</dbReference>
<keyword evidence="2 7" id="KW-0812">Transmembrane</keyword>